<keyword evidence="4" id="KW-0347">Helicase</keyword>
<feature type="domain" description="Helicase HerA-like C-terminal" evidence="12">
    <location>
        <begin position="432"/>
        <end position="538"/>
    </location>
</feature>
<evidence type="ECO:0000256" key="4">
    <source>
        <dbReference type="ARBA" id="ARBA00022806"/>
    </source>
</evidence>
<keyword evidence="7" id="KW-0413">Isomerase</keyword>
<accession>A0A090I1M4</accession>
<keyword evidence="6" id="KW-0238">DNA-binding</keyword>
<dbReference type="Pfam" id="PF01935">
    <property type="entry name" value="DUF87"/>
    <property type="match status" value="1"/>
</dbReference>
<dbReference type="PANTHER" id="PTHR42957:SF1">
    <property type="entry name" value="HELICASE MJ1565-RELATED"/>
    <property type="match status" value="1"/>
</dbReference>
<proteinExistence type="inferred from homology"/>
<dbReference type="CDD" id="cd01127">
    <property type="entry name" value="TrwB_TraG_TraD_VirD4"/>
    <property type="match status" value="1"/>
</dbReference>
<feature type="domain" description="Helicase HerA central" evidence="11">
    <location>
        <begin position="138"/>
        <end position="418"/>
    </location>
</feature>
<dbReference type="SUPFAM" id="SSF52540">
    <property type="entry name" value="P-loop containing nucleoside triphosphate hydrolases"/>
    <property type="match status" value="1"/>
</dbReference>
<evidence type="ECO:0000259" key="12">
    <source>
        <dbReference type="Pfam" id="PF05872"/>
    </source>
</evidence>
<evidence type="ECO:0000313" key="13">
    <source>
        <dbReference type="EMBL" id="CEA12734.1"/>
    </source>
</evidence>
<keyword evidence="2" id="KW-0547">Nucleotide-binding</keyword>
<keyword evidence="3" id="KW-0378">Hydrolase</keyword>
<dbReference type="PANTHER" id="PTHR42957">
    <property type="entry name" value="HELICASE MJ1565-RELATED"/>
    <property type="match status" value="1"/>
</dbReference>
<dbReference type="InterPro" id="IPR008571">
    <property type="entry name" value="HerA-like"/>
</dbReference>
<dbReference type="InterPro" id="IPR033186">
    <property type="entry name" value="HerA_C"/>
</dbReference>
<dbReference type="GO" id="GO:0005524">
    <property type="term" value="F:ATP binding"/>
    <property type="evidence" value="ECO:0007669"/>
    <property type="project" value="UniProtKB-KW"/>
</dbReference>
<comment type="catalytic activity">
    <reaction evidence="8">
        <text>Couples ATP hydrolysis with the unwinding of duplex DNA by translocating in the 3'-5' direction.</text>
        <dbReference type="EC" id="5.6.2.4"/>
    </reaction>
</comment>
<dbReference type="PATRIC" id="fig|2162.9.peg.388"/>
<evidence type="ECO:0000256" key="1">
    <source>
        <dbReference type="ARBA" id="ARBA00007816"/>
    </source>
</evidence>
<dbReference type="Pfam" id="PF05872">
    <property type="entry name" value="HerA_C"/>
    <property type="match status" value="1"/>
</dbReference>
<evidence type="ECO:0000256" key="5">
    <source>
        <dbReference type="ARBA" id="ARBA00022840"/>
    </source>
</evidence>
<dbReference type="GO" id="GO:0016787">
    <property type="term" value="F:hydrolase activity"/>
    <property type="evidence" value="ECO:0007669"/>
    <property type="project" value="UniProtKB-KW"/>
</dbReference>
<protein>
    <submittedName>
        <fullName evidence="13">Uncharacterized protein</fullName>
    </submittedName>
</protein>
<comment type="catalytic activity">
    <reaction evidence="9">
        <text>ATP + H2O = ADP + phosphate + H(+)</text>
        <dbReference type="Rhea" id="RHEA:13065"/>
        <dbReference type="ChEBI" id="CHEBI:15377"/>
        <dbReference type="ChEBI" id="CHEBI:15378"/>
        <dbReference type="ChEBI" id="CHEBI:30616"/>
        <dbReference type="ChEBI" id="CHEBI:43474"/>
        <dbReference type="ChEBI" id="CHEBI:456216"/>
        <dbReference type="EC" id="5.6.2.3"/>
    </reaction>
</comment>
<dbReference type="GO" id="GO:0003677">
    <property type="term" value="F:DNA binding"/>
    <property type="evidence" value="ECO:0007669"/>
    <property type="project" value="UniProtKB-KW"/>
</dbReference>
<dbReference type="GO" id="GO:0043139">
    <property type="term" value="F:5'-3' DNA helicase activity"/>
    <property type="evidence" value="ECO:0007669"/>
    <property type="project" value="UniProtKB-EC"/>
</dbReference>
<dbReference type="GO" id="GO:0043138">
    <property type="term" value="F:3'-5' DNA helicase activity"/>
    <property type="evidence" value="ECO:0007669"/>
    <property type="project" value="UniProtKB-EC"/>
</dbReference>
<evidence type="ECO:0000256" key="8">
    <source>
        <dbReference type="ARBA" id="ARBA00034617"/>
    </source>
</evidence>
<evidence type="ECO:0000256" key="2">
    <source>
        <dbReference type="ARBA" id="ARBA00022741"/>
    </source>
</evidence>
<dbReference type="KEGG" id="mfi:DSM1535_0371"/>
<evidence type="ECO:0000259" key="11">
    <source>
        <dbReference type="Pfam" id="PF01935"/>
    </source>
</evidence>
<dbReference type="Gene3D" id="3.40.50.300">
    <property type="entry name" value="P-loop containing nucleotide triphosphate hydrolases"/>
    <property type="match status" value="2"/>
</dbReference>
<name>A0A090I1M4_METFO</name>
<evidence type="ECO:0000256" key="3">
    <source>
        <dbReference type="ARBA" id="ARBA00022801"/>
    </source>
</evidence>
<dbReference type="InterPro" id="IPR002789">
    <property type="entry name" value="HerA_central"/>
</dbReference>
<sequence>MINKYTEIGEIVSVNGNNITVQLADNLKSNMPVIEGVVYRVGQIGSFLKIPLGYANLYGIVTKIGAAAMPDNYNELLVDGYDKLSNKQWLNMVLVGEQIGNRFDRGVSQSPTTGDKIHLVTIKDLSIVYGGFDENNSINLGNISISESLNAKIDLNKLVSRHCAILGSTGSGKSNLTAVLLNSIAEKGFESSRILVVDPHGEYNSALSDKSNVYKINANPSKNEKELYIPFWALPFEELMSIFPGNLTDPNKDYFRSKIVEAKAASNKINDLGVEKEIITADSPIPFSINQLWFNLDDFERKTFKKDHSECLKEKGDPENLISSKYQSATPDNTEPFFNNARKGILGFLDSIRIKLKDSRYSFLFKPGEYNPNLEGKIEKDLSELLIGWIGTGEPVTILDLSGVPSEIMNSISGTLLKIVYDGLFWGQNTPIGGKEQPLMIVLEEAHNYLKAGENSISSKTVQTIAKEGRKYGVGLVMVTQRPSELDETVLSQCGTIIALRMNNSKDRGHIKSAIQDELQTIIDLLPSLRTGEGIISGEAVKIPSRVKFYKAHNTPKSSDPLPSDLWLNKKEDINDNYKKLLNLWRNQRFNEEIE</sequence>
<evidence type="ECO:0000256" key="6">
    <source>
        <dbReference type="ARBA" id="ARBA00023125"/>
    </source>
</evidence>
<keyword evidence="5" id="KW-0067">ATP-binding</keyword>
<dbReference type="InterPro" id="IPR027417">
    <property type="entry name" value="P-loop_NTPase"/>
</dbReference>
<reference evidence="13" key="1">
    <citation type="submission" date="2014-08" db="EMBL/GenBank/DDBJ databases">
        <authorList>
            <person name="Wibberg D."/>
        </authorList>
    </citation>
    <scope>NUCLEOTIDE SEQUENCE</scope>
</reference>
<comment type="catalytic activity">
    <reaction evidence="10">
        <text>ATP + H2O = ADP + phosphate + H(+)</text>
        <dbReference type="Rhea" id="RHEA:13065"/>
        <dbReference type="ChEBI" id="CHEBI:15377"/>
        <dbReference type="ChEBI" id="CHEBI:15378"/>
        <dbReference type="ChEBI" id="CHEBI:30616"/>
        <dbReference type="ChEBI" id="CHEBI:43474"/>
        <dbReference type="ChEBI" id="CHEBI:456216"/>
        <dbReference type="EC" id="5.6.2.4"/>
    </reaction>
</comment>
<dbReference type="EMBL" id="LN515531">
    <property type="protein sequence ID" value="CEA12734.1"/>
    <property type="molecule type" value="Genomic_DNA"/>
</dbReference>
<evidence type="ECO:0000256" key="10">
    <source>
        <dbReference type="ARBA" id="ARBA00048988"/>
    </source>
</evidence>
<evidence type="ECO:0000256" key="7">
    <source>
        <dbReference type="ARBA" id="ARBA00023235"/>
    </source>
</evidence>
<dbReference type="AlphaFoldDB" id="A0A090I1M4"/>
<comment type="similarity">
    <text evidence="1">Belongs to the HerA family.</text>
</comment>
<organism evidence="13">
    <name type="scientific">Methanobacterium formicicum</name>
    <dbReference type="NCBI Taxonomy" id="2162"/>
    <lineage>
        <taxon>Archaea</taxon>
        <taxon>Methanobacteriati</taxon>
        <taxon>Methanobacteriota</taxon>
        <taxon>Methanomada group</taxon>
        <taxon>Methanobacteria</taxon>
        <taxon>Methanobacteriales</taxon>
        <taxon>Methanobacteriaceae</taxon>
        <taxon>Methanobacterium</taxon>
    </lineage>
</organism>
<dbReference type="RefSeq" id="WP_048072038.1">
    <property type="nucleotide sequence ID" value="NZ_JARVXG010000051.1"/>
</dbReference>
<evidence type="ECO:0000256" key="9">
    <source>
        <dbReference type="ARBA" id="ARBA00048954"/>
    </source>
</evidence>
<gene>
    <name evidence="13" type="ORF">DSM1535_0371</name>
</gene>